<dbReference type="Proteomes" id="UP001652582">
    <property type="component" value="Chromosome 14"/>
</dbReference>
<feature type="domain" description="CHK kinase-like" evidence="1">
    <location>
        <begin position="154"/>
        <end position="355"/>
    </location>
</feature>
<dbReference type="InterPro" id="IPR004119">
    <property type="entry name" value="EcKL"/>
</dbReference>
<dbReference type="InterPro" id="IPR015897">
    <property type="entry name" value="CHK_kinase-like"/>
</dbReference>
<dbReference type="InterPro" id="IPR011009">
    <property type="entry name" value="Kinase-like_dom_sf"/>
</dbReference>
<gene>
    <name evidence="3" type="primary">LOC112053892</name>
</gene>
<dbReference type="OrthoDB" id="7419139at2759"/>
<organism evidence="2 3">
    <name type="scientific">Bicyclus anynana</name>
    <name type="common">Squinting bush brown butterfly</name>
    <dbReference type="NCBI Taxonomy" id="110368"/>
    <lineage>
        <taxon>Eukaryota</taxon>
        <taxon>Metazoa</taxon>
        <taxon>Ecdysozoa</taxon>
        <taxon>Arthropoda</taxon>
        <taxon>Hexapoda</taxon>
        <taxon>Insecta</taxon>
        <taxon>Pterygota</taxon>
        <taxon>Neoptera</taxon>
        <taxon>Endopterygota</taxon>
        <taxon>Lepidoptera</taxon>
        <taxon>Glossata</taxon>
        <taxon>Ditrysia</taxon>
        <taxon>Papilionoidea</taxon>
        <taxon>Nymphalidae</taxon>
        <taxon>Satyrinae</taxon>
        <taxon>Satyrini</taxon>
        <taxon>Mycalesina</taxon>
        <taxon>Bicyclus</taxon>
    </lineage>
</organism>
<name>A0A6J1NVQ3_BICAN</name>
<evidence type="ECO:0000313" key="3">
    <source>
        <dbReference type="RefSeq" id="XP_023949257.1"/>
    </source>
</evidence>
<keyword evidence="2" id="KW-1185">Reference proteome</keyword>
<evidence type="ECO:0000313" key="2">
    <source>
        <dbReference type="Proteomes" id="UP001652582"/>
    </source>
</evidence>
<reference evidence="3" key="1">
    <citation type="submission" date="2025-08" db="UniProtKB">
        <authorList>
            <consortium name="RefSeq"/>
        </authorList>
    </citation>
    <scope>IDENTIFICATION</scope>
</reference>
<evidence type="ECO:0000259" key="1">
    <source>
        <dbReference type="SMART" id="SM00587"/>
    </source>
</evidence>
<dbReference type="Gene3D" id="3.90.1200.10">
    <property type="match status" value="1"/>
</dbReference>
<dbReference type="Pfam" id="PF02958">
    <property type="entry name" value="EcKL"/>
    <property type="match status" value="1"/>
</dbReference>
<dbReference type="AlphaFoldDB" id="A0A6J1NVQ3"/>
<dbReference type="RefSeq" id="XP_023949257.1">
    <property type="nucleotide sequence ID" value="XM_024093489.2"/>
</dbReference>
<dbReference type="KEGG" id="bany:112053892"/>
<proteinExistence type="predicted"/>
<dbReference type="PANTHER" id="PTHR11012">
    <property type="entry name" value="PROTEIN KINASE-LIKE DOMAIN-CONTAINING"/>
    <property type="match status" value="1"/>
</dbReference>
<dbReference type="SUPFAM" id="SSF56112">
    <property type="entry name" value="Protein kinase-like (PK-like)"/>
    <property type="match status" value="1"/>
</dbReference>
<dbReference type="PANTHER" id="PTHR11012:SF48">
    <property type="entry name" value="CHK KINASE-LIKE DOMAIN-CONTAINING PROTEIN-RELATED"/>
    <property type="match status" value="1"/>
</dbReference>
<accession>A0A6J1NVQ3</accession>
<sequence length="458" mass="53739">MTATISYPHGKPEMLDQIHRAAKMDTSVENGKQIIEIKEILTFDEVNFIVKQTTDREFEIIDYPARSASDDGIKGFVGDHFRMTINVKENDSFRKIHLFIKTLPLVNKPKADCIIENKFFKREALMFQLFEEMQQMGGQNSWYRKAFIHNDKLLVMPDLCVQGYQTYPVQRYLDREHTLETVATVAKFHAAVANYFSQKKFEDPGYNFMDIYGNIVNEPPMAFCDSAWIRAAAKLSNNLLREFSFKWHQFAEFSGDLEETLYKLYVQGCNALKEYENTLNVIIHKDLWTNNILFKYKNDEVSTAVLLDFQCIRYAPPAFDIMSFLYLNTSRDFRDRYENEVLQHYFSVFKDNLNELTKNRLQDLGYDEETFEEWCEKARLFGMLLPIGIFPYILMDPKVAQKAFDDPDTYVEYLEVDRSAPVISHARENALYRNRQLEVCEKFVETFVIGNVTKAEIM</sequence>
<protein>
    <submittedName>
        <fullName evidence="3">Uncharacterized protein LOC112053892</fullName>
    </submittedName>
</protein>
<dbReference type="GeneID" id="112053892"/>
<dbReference type="SMART" id="SM00587">
    <property type="entry name" value="CHK"/>
    <property type="match status" value="1"/>
</dbReference>